<name>A0A7T8GUM2_CALRO</name>
<proteinExistence type="predicted"/>
<protein>
    <submittedName>
        <fullName evidence="1">Uncharacterized protein</fullName>
    </submittedName>
</protein>
<feature type="non-terminal residue" evidence="1">
    <location>
        <position position="1"/>
    </location>
</feature>
<reference evidence="2" key="1">
    <citation type="submission" date="2021-01" db="EMBL/GenBank/DDBJ databases">
        <title>Caligus Genome Assembly.</title>
        <authorList>
            <person name="Gallardo-Escarate C."/>
        </authorList>
    </citation>
    <scope>NUCLEOTIDE SEQUENCE [LARGE SCALE GENOMIC DNA]</scope>
</reference>
<gene>
    <name evidence="1" type="ORF">FKW44_018317</name>
</gene>
<accession>A0A7T8GUM2</accession>
<dbReference type="AlphaFoldDB" id="A0A7T8GUM2"/>
<feature type="non-terminal residue" evidence="1">
    <location>
        <position position="61"/>
    </location>
</feature>
<evidence type="ECO:0000313" key="2">
    <source>
        <dbReference type="Proteomes" id="UP000595437"/>
    </source>
</evidence>
<keyword evidence="2" id="KW-1185">Reference proteome</keyword>
<evidence type="ECO:0000313" key="1">
    <source>
        <dbReference type="EMBL" id="QQP37891.1"/>
    </source>
</evidence>
<dbReference type="EMBL" id="CP045901">
    <property type="protein sequence ID" value="QQP37891.1"/>
    <property type="molecule type" value="Genomic_DNA"/>
</dbReference>
<organism evidence="1 2">
    <name type="scientific">Caligus rogercresseyi</name>
    <name type="common">Sea louse</name>
    <dbReference type="NCBI Taxonomy" id="217165"/>
    <lineage>
        <taxon>Eukaryota</taxon>
        <taxon>Metazoa</taxon>
        <taxon>Ecdysozoa</taxon>
        <taxon>Arthropoda</taxon>
        <taxon>Crustacea</taxon>
        <taxon>Multicrustacea</taxon>
        <taxon>Hexanauplia</taxon>
        <taxon>Copepoda</taxon>
        <taxon>Siphonostomatoida</taxon>
        <taxon>Caligidae</taxon>
        <taxon>Caligus</taxon>
    </lineage>
</organism>
<dbReference type="Proteomes" id="UP000595437">
    <property type="component" value="Chromosome 12"/>
</dbReference>
<sequence>VPIELHEKSSLSFREVQWDFFMEKMSLRNYKGSVDAEVKFFTRYRRGSHIFFVPNLFISSA</sequence>